<dbReference type="Pfam" id="PF07690">
    <property type="entry name" value="MFS_1"/>
    <property type="match status" value="1"/>
</dbReference>
<feature type="region of interest" description="Disordered" evidence="6">
    <location>
        <begin position="485"/>
        <end position="509"/>
    </location>
</feature>
<feature type="transmembrane region" description="Helical" evidence="7">
    <location>
        <begin position="363"/>
        <end position="384"/>
    </location>
</feature>
<evidence type="ECO:0000256" key="6">
    <source>
        <dbReference type="SAM" id="MobiDB-lite"/>
    </source>
</evidence>
<feature type="transmembrane region" description="Helical" evidence="7">
    <location>
        <begin position="112"/>
        <end position="130"/>
    </location>
</feature>
<feature type="transmembrane region" description="Helical" evidence="7">
    <location>
        <begin position="390"/>
        <end position="410"/>
    </location>
</feature>
<keyword evidence="2" id="KW-0813">Transport</keyword>
<feature type="transmembrane region" description="Helical" evidence="7">
    <location>
        <begin position="281"/>
        <end position="302"/>
    </location>
</feature>
<keyword evidence="5 7" id="KW-0472">Membrane</keyword>
<evidence type="ECO:0000313" key="9">
    <source>
        <dbReference type="EMBL" id="PIG84126.1"/>
    </source>
</evidence>
<keyword evidence="3 7" id="KW-0812">Transmembrane</keyword>
<dbReference type="EMBL" id="NEXV01000407">
    <property type="protein sequence ID" value="PIG84126.1"/>
    <property type="molecule type" value="Genomic_DNA"/>
</dbReference>
<organism evidence="9 10">
    <name type="scientific">Aspergillus arachidicola</name>
    <dbReference type="NCBI Taxonomy" id="656916"/>
    <lineage>
        <taxon>Eukaryota</taxon>
        <taxon>Fungi</taxon>
        <taxon>Dikarya</taxon>
        <taxon>Ascomycota</taxon>
        <taxon>Pezizomycotina</taxon>
        <taxon>Eurotiomycetes</taxon>
        <taxon>Eurotiomycetidae</taxon>
        <taxon>Eurotiales</taxon>
        <taxon>Aspergillaceae</taxon>
        <taxon>Aspergillus</taxon>
        <taxon>Aspergillus subgen. Circumdati</taxon>
    </lineage>
</organism>
<proteinExistence type="predicted"/>
<evidence type="ECO:0000256" key="2">
    <source>
        <dbReference type="ARBA" id="ARBA00022448"/>
    </source>
</evidence>
<evidence type="ECO:0000313" key="10">
    <source>
        <dbReference type="Proteomes" id="UP000231358"/>
    </source>
</evidence>
<protein>
    <submittedName>
        <fullName evidence="9">Allantoate permease</fullName>
    </submittedName>
</protein>
<feature type="transmembrane region" description="Helical" evidence="7">
    <location>
        <begin position="81"/>
        <end position="100"/>
    </location>
</feature>
<gene>
    <name evidence="9" type="ORF">AARAC_009285</name>
</gene>
<keyword evidence="4 7" id="KW-1133">Transmembrane helix</keyword>
<dbReference type="InterPro" id="IPR020846">
    <property type="entry name" value="MFS_dom"/>
</dbReference>
<dbReference type="AlphaFoldDB" id="A0A2G7FU90"/>
<dbReference type="PANTHER" id="PTHR43791">
    <property type="entry name" value="PERMEASE-RELATED"/>
    <property type="match status" value="1"/>
</dbReference>
<reference evidence="9 10" key="1">
    <citation type="submission" date="2017-05" db="EMBL/GenBank/DDBJ databases">
        <title>Genome sequence for an aflatoxigenic pathogen of Argentinian peanut, Aspergillus arachidicola.</title>
        <authorList>
            <person name="Moore G."/>
            <person name="Beltz S.B."/>
            <person name="Mack B.M."/>
        </authorList>
    </citation>
    <scope>NUCLEOTIDE SEQUENCE [LARGE SCALE GENOMIC DNA]</scope>
    <source>
        <strain evidence="9 10">CBS 117610</strain>
    </source>
</reference>
<comment type="caution">
    <text evidence="9">The sequence shown here is derived from an EMBL/GenBank/DDBJ whole genome shotgun (WGS) entry which is preliminary data.</text>
</comment>
<dbReference type="SUPFAM" id="SSF103473">
    <property type="entry name" value="MFS general substrate transporter"/>
    <property type="match status" value="1"/>
</dbReference>
<evidence type="ECO:0000256" key="7">
    <source>
        <dbReference type="SAM" id="Phobius"/>
    </source>
</evidence>
<dbReference type="Gene3D" id="1.20.1250.20">
    <property type="entry name" value="MFS general substrate transporter like domains"/>
    <property type="match status" value="2"/>
</dbReference>
<evidence type="ECO:0000259" key="8">
    <source>
        <dbReference type="PROSITE" id="PS50850"/>
    </source>
</evidence>
<feature type="transmembrane region" description="Helical" evidence="7">
    <location>
        <begin position="174"/>
        <end position="196"/>
    </location>
</feature>
<dbReference type="PANTHER" id="PTHR43791:SF6">
    <property type="entry name" value="TRANSPORTER, PUTATIVE (AFU_ORTHOLOGUE AFUA_1G16690)-RELATED"/>
    <property type="match status" value="1"/>
</dbReference>
<evidence type="ECO:0000256" key="1">
    <source>
        <dbReference type="ARBA" id="ARBA00004141"/>
    </source>
</evidence>
<feature type="transmembrane region" description="Helical" evidence="7">
    <location>
        <begin position="208"/>
        <end position="230"/>
    </location>
</feature>
<dbReference type="PROSITE" id="PS50850">
    <property type="entry name" value="MFS"/>
    <property type="match status" value="1"/>
</dbReference>
<name>A0A2G7FU90_9EURO</name>
<dbReference type="InterPro" id="IPR036259">
    <property type="entry name" value="MFS_trans_sf"/>
</dbReference>
<dbReference type="FunFam" id="1.20.1250.20:FF:000057">
    <property type="entry name" value="MFS general substrate transporter"/>
    <property type="match status" value="1"/>
</dbReference>
<feature type="domain" description="Major facilitator superfamily (MFS) profile" evidence="8">
    <location>
        <begin position="47"/>
        <end position="479"/>
    </location>
</feature>
<dbReference type="Proteomes" id="UP000231358">
    <property type="component" value="Unassembled WGS sequence"/>
</dbReference>
<dbReference type="InterPro" id="IPR011701">
    <property type="entry name" value="MFS"/>
</dbReference>
<dbReference type="STRING" id="656916.A0A2G7FU90"/>
<dbReference type="GO" id="GO:0022857">
    <property type="term" value="F:transmembrane transporter activity"/>
    <property type="evidence" value="ECO:0007669"/>
    <property type="project" value="InterPro"/>
</dbReference>
<evidence type="ECO:0000256" key="5">
    <source>
        <dbReference type="ARBA" id="ARBA00023136"/>
    </source>
</evidence>
<evidence type="ECO:0000256" key="4">
    <source>
        <dbReference type="ARBA" id="ARBA00022989"/>
    </source>
</evidence>
<feature type="transmembrane region" description="Helical" evidence="7">
    <location>
        <begin position="136"/>
        <end position="162"/>
    </location>
</feature>
<sequence>MADISKSGSDAAHLEERPVVTTANPALADPATRARVEKSLKRKLDARCGFFVIIYIMNYLDRNNMAAARLKGLQDDLGLDYSQYATCLSILYVGYILMQIPSNIFINRIPRPSLYIGAVMLVWGLISTLSGVATNFAGMVCIRFFLGFVEAAFLPGALMILSKWYTRRELTTRNAILFCGNLISNAFSALVGAGVLSNMQGVLGHAAWRWLFWIEGAATMFIAICAAVILPDLPHNTRGFTKDELDLAQLRMAEDVGEADVDSEDQGPWDGLFMAVKDIKIYVMMITFTAYVVGLSFNAFFVSSPCLLTFLRARSNSRILAYPYWNPRIRLCAHFAHERPPWVFACLFSLVVAWSSDRYQEKFWHIVGPILVGLVGFIISMSTLNVAARYVALFLQASSYAGFIVFYSWISTSFPRPPAKRAVAIAMINAFSQLGNVAGSYVWDLSENGYRKSYGIVTAMFGITIVGCYGFRMMLKNLNKELEEAENDATPQPDSDEALARSKGFRYIT</sequence>
<keyword evidence="10" id="KW-1185">Reference proteome</keyword>
<dbReference type="GO" id="GO:0016020">
    <property type="term" value="C:membrane"/>
    <property type="evidence" value="ECO:0007669"/>
    <property type="project" value="UniProtKB-SubCell"/>
</dbReference>
<feature type="transmembrane region" description="Helical" evidence="7">
    <location>
        <begin position="454"/>
        <end position="471"/>
    </location>
</feature>
<accession>A0A2G7FU90</accession>
<comment type="subcellular location">
    <subcellularLocation>
        <location evidence="1">Membrane</location>
        <topology evidence="1">Multi-pass membrane protein</topology>
    </subcellularLocation>
</comment>
<evidence type="ECO:0000256" key="3">
    <source>
        <dbReference type="ARBA" id="ARBA00022692"/>
    </source>
</evidence>